<proteinExistence type="predicted"/>
<name>A0ACB9PF82_BAUVA</name>
<dbReference type="EMBL" id="CM039429">
    <property type="protein sequence ID" value="KAI4347220.1"/>
    <property type="molecule type" value="Genomic_DNA"/>
</dbReference>
<protein>
    <submittedName>
        <fullName evidence="1">Uncharacterized protein</fullName>
    </submittedName>
</protein>
<accession>A0ACB9PF82</accession>
<keyword evidence="2" id="KW-1185">Reference proteome</keyword>
<reference evidence="1 2" key="1">
    <citation type="journal article" date="2022" name="DNA Res.">
        <title>Chromosomal-level genome assembly of the orchid tree Bauhinia variegata (Leguminosae; Cercidoideae) supports the allotetraploid origin hypothesis of Bauhinia.</title>
        <authorList>
            <person name="Zhong Y."/>
            <person name="Chen Y."/>
            <person name="Zheng D."/>
            <person name="Pang J."/>
            <person name="Liu Y."/>
            <person name="Luo S."/>
            <person name="Meng S."/>
            <person name="Qian L."/>
            <person name="Wei D."/>
            <person name="Dai S."/>
            <person name="Zhou R."/>
        </authorList>
    </citation>
    <scope>NUCLEOTIDE SEQUENCE [LARGE SCALE GENOMIC DNA]</scope>
    <source>
        <strain evidence="1">BV-YZ2020</strain>
    </source>
</reference>
<organism evidence="1 2">
    <name type="scientific">Bauhinia variegata</name>
    <name type="common">Purple orchid tree</name>
    <name type="synonym">Phanera variegata</name>
    <dbReference type="NCBI Taxonomy" id="167791"/>
    <lineage>
        <taxon>Eukaryota</taxon>
        <taxon>Viridiplantae</taxon>
        <taxon>Streptophyta</taxon>
        <taxon>Embryophyta</taxon>
        <taxon>Tracheophyta</taxon>
        <taxon>Spermatophyta</taxon>
        <taxon>Magnoliopsida</taxon>
        <taxon>eudicotyledons</taxon>
        <taxon>Gunneridae</taxon>
        <taxon>Pentapetalae</taxon>
        <taxon>rosids</taxon>
        <taxon>fabids</taxon>
        <taxon>Fabales</taxon>
        <taxon>Fabaceae</taxon>
        <taxon>Cercidoideae</taxon>
        <taxon>Cercideae</taxon>
        <taxon>Bauhiniinae</taxon>
        <taxon>Bauhinia</taxon>
    </lineage>
</organism>
<evidence type="ECO:0000313" key="1">
    <source>
        <dbReference type="EMBL" id="KAI4347220.1"/>
    </source>
</evidence>
<gene>
    <name evidence="1" type="ORF">L6164_008050</name>
</gene>
<dbReference type="Proteomes" id="UP000828941">
    <property type="component" value="Chromosome 4"/>
</dbReference>
<evidence type="ECO:0000313" key="2">
    <source>
        <dbReference type="Proteomes" id="UP000828941"/>
    </source>
</evidence>
<sequence length="326" mass="37135">MSWLDRTELCNIAHKGLLLQSETLKYMQAQHISLFNLRTYFVKMPELKSGYYTIKSHGIKVIKAHKLDWLILLLLVAIDLYLDGVEPFHRFVGEEMMANLKYPYKHETIPFWAAQVLAVLFPIVIFIMFYICRGDIYDLHQATKGILFSALITAVITDSIKVAVGRPRPSFFWRCFPDGKAVFDAITKDVVCHGDEKVIREGYKSFPSGHTSWSFAGLGFLAWYISGKTRLFDRRGHIGKLCLVLFPLLLAGLVGVSRVDDYRHHWQDVLTGGLLGMTVSSICYLLVFPFPHEAGGWAPYAYSEMLGEVEGSSRELLYLPIRQSEI</sequence>
<comment type="caution">
    <text evidence="1">The sequence shown here is derived from an EMBL/GenBank/DDBJ whole genome shotgun (WGS) entry which is preliminary data.</text>
</comment>